<reference evidence="3 4" key="1">
    <citation type="journal article" date="2016" name="Sci. Rep.">
        <title>The genome sequence of the outbreeding globe artichoke constructed de novo incorporating a phase-aware low-pass sequencing strategy of F1 progeny.</title>
        <authorList>
            <person name="Scaglione D."/>
            <person name="Reyes-Chin-Wo S."/>
            <person name="Acquadro A."/>
            <person name="Froenicke L."/>
            <person name="Portis E."/>
            <person name="Beitel C."/>
            <person name="Tirone M."/>
            <person name="Mauro R."/>
            <person name="Lo Monaco A."/>
            <person name="Mauromicale G."/>
            <person name="Faccioli P."/>
            <person name="Cattivelli L."/>
            <person name="Rieseberg L."/>
            <person name="Michelmore R."/>
            <person name="Lanteri S."/>
        </authorList>
    </citation>
    <scope>NUCLEOTIDE SEQUENCE [LARGE SCALE GENOMIC DNA]</scope>
    <source>
        <strain evidence="3">2C</strain>
    </source>
</reference>
<dbReference type="Gene3D" id="3.40.50.300">
    <property type="entry name" value="P-loop containing nucleotide triphosphate hydrolases"/>
    <property type="match status" value="1"/>
</dbReference>
<dbReference type="CDD" id="cd19495">
    <property type="entry name" value="Elp6"/>
    <property type="match status" value="1"/>
</dbReference>
<protein>
    <submittedName>
        <fullName evidence="3">Uncharacterized protein family UPF0405</fullName>
    </submittedName>
</protein>
<dbReference type="Gramene" id="KVI04978">
    <property type="protein sequence ID" value="KVI04978"/>
    <property type="gene ID" value="Ccrd_016695"/>
</dbReference>
<dbReference type="GO" id="GO:0010016">
    <property type="term" value="P:shoot system morphogenesis"/>
    <property type="evidence" value="ECO:0007669"/>
    <property type="project" value="EnsemblPlants"/>
</dbReference>
<dbReference type="PANTHER" id="PTHR16184:SF6">
    <property type="entry name" value="ELONGATOR COMPLEX PROTEIN 6"/>
    <property type="match status" value="1"/>
</dbReference>
<evidence type="ECO:0000256" key="1">
    <source>
        <dbReference type="ARBA" id="ARBA00005043"/>
    </source>
</evidence>
<dbReference type="GO" id="GO:0006979">
    <property type="term" value="P:response to oxidative stress"/>
    <property type="evidence" value="ECO:0007669"/>
    <property type="project" value="EnsemblPlants"/>
</dbReference>
<keyword evidence="4" id="KW-1185">Reference proteome</keyword>
<dbReference type="Pfam" id="PF09807">
    <property type="entry name" value="ELP6"/>
    <property type="match status" value="1"/>
</dbReference>
<gene>
    <name evidence="3" type="ORF">Ccrd_016695</name>
</gene>
<dbReference type="UniPathway" id="UPA00988"/>
<comment type="caution">
    <text evidence="3">The sequence shown here is derived from an EMBL/GenBank/DDBJ whole genome shotgun (WGS) entry which is preliminary data.</text>
</comment>
<evidence type="ECO:0000313" key="3">
    <source>
        <dbReference type="EMBL" id="KVI04978.1"/>
    </source>
</evidence>
<dbReference type="InterPro" id="IPR018627">
    <property type="entry name" value="ELP6"/>
</dbReference>
<dbReference type="EMBL" id="LEKV01001893">
    <property type="protein sequence ID" value="KVI04978.1"/>
    <property type="molecule type" value="Genomic_DNA"/>
</dbReference>
<dbReference type="AlphaFoldDB" id="A0A124SG14"/>
<dbReference type="GO" id="GO:2000024">
    <property type="term" value="P:regulation of leaf development"/>
    <property type="evidence" value="ECO:0007669"/>
    <property type="project" value="EnsemblPlants"/>
</dbReference>
<dbReference type="GO" id="GO:0031538">
    <property type="term" value="P:negative regulation of anthocyanin metabolic process"/>
    <property type="evidence" value="ECO:0007669"/>
    <property type="project" value="EnsemblPlants"/>
</dbReference>
<dbReference type="GO" id="GO:0033588">
    <property type="term" value="C:elongator holoenzyme complex"/>
    <property type="evidence" value="ECO:0007669"/>
    <property type="project" value="EnsemblPlants"/>
</dbReference>
<dbReference type="STRING" id="59895.A0A124SG14"/>
<accession>A0A124SG14</accession>
<proteinExistence type="inferred from homology"/>
<dbReference type="OMA" id="KMGCNLT"/>
<comment type="pathway">
    <text evidence="1">tRNA modification; 5-methoxycarbonylmethyl-2-thiouridine-tRNA biosynthesis.</text>
</comment>
<evidence type="ECO:0000256" key="2">
    <source>
        <dbReference type="ARBA" id="ARBA00008837"/>
    </source>
</evidence>
<evidence type="ECO:0000313" key="4">
    <source>
        <dbReference type="Proteomes" id="UP000243975"/>
    </source>
</evidence>
<dbReference type="PANTHER" id="PTHR16184">
    <property type="entry name" value="ELONGATOR COMPLEX PROTEIN 6"/>
    <property type="match status" value="1"/>
</dbReference>
<comment type="similarity">
    <text evidence="2">Belongs to the ELP6 family.</text>
</comment>
<dbReference type="GO" id="GO:0008284">
    <property type="term" value="P:positive regulation of cell population proliferation"/>
    <property type="evidence" value="ECO:0007669"/>
    <property type="project" value="EnsemblPlants"/>
</dbReference>
<sequence>MDRPASFLDEALSLDDGDSNNLQPWIGRVVLVEDCVETNGAFVLHHLIKRFLSPNLSSSDSIVIFVAFAQPFSHYDRILLPLGDRQGEGVPSKEAKRDIGDMDWRDLVTGLELAWVGGLGFAELGCNLVVQRENKRLIFFDMLMLECPDDGVEDGIIALYGNIQKAVEAVSSLNKNITIMIDDISLLEVAANGSTKDVLDFMHYCHTLTTQFACTIITVIHEDIYSSADHFTLPLQMEHLADIKIKAEPLVTGLAADVHGQLTILNKGSSDGLGRWKSKIRNFHYRVKENSVEYFYPGGRT</sequence>
<dbReference type="GO" id="GO:0002098">
    <property type="term" value="P:tRNA wobble uridine modification"/>
    <property type="evidence" value="ECO:0007669"/>
    <property type="project" value="InterPro"/>
</dbReference>
<organism evidence="3 4">
    <name type="scientific">Cynara cardunculus var. scolymus</name>
    <name type="common">Globe artichoke</name>
    <name type="synonym">Cynara scolymus</name>
    <dbReference type="NCBI Taxonomy" id="59895"/>
    <lineage>
        <taxon>Eukaryota</taxon>
        <taxon>Viridiplantae</taxon>
        <taxon>Streptophyta</taxon>
        <taxon>Embryophyta</taxon>
        <taxon>Tracheophyta</taxon>
        <taxon>Spermatophyta</taxon>
        <taxon>Magnoliopsida</taxon>
        <taxon>eudicotyledons</taxon>
        <taxon>Gunneridae</taxon>
        <taxon>Pentapetalae</taxon>
        <taxon>asterids</taxon>
        <taxon>campanulids</taxon>
        <taxon>Asterales</taxon>
        <taxon>Asteraceae</taxon>
        <taxon>Carduoideae</taxon>
        <taxon>Cardueae</taxon>
        <taxon>Carduinae</taxon>
        <taxon>Cynara</taxon>
    </lineage>
</organism>
<dbReference type="GO" id="GO:0009926">
    <property type="term" value="P:auxin polar transport"/>
    <property type="evidence" value="ECO:0007669"/>
    <property type="project" value="EnsemblPlants"/>
</dbReference>
<dbReference type="GO" id="GO:0010015">
    <property type="term" value="P:root morphogenesis"/>
    <property type="evidence" value="ECO:0007669"/>
    <property type="project" value="EnsemblPlants"/>
</dbReference>
<dbReference type="InterPro" id="IPR027417">
    <property type="entry name" value="P-loop_NTPase"/>
</dbReference>
<dbReference type="Proteomes" id="UP000243975">
    <property type="component" value="Unassembled WGS sequence"/>
</dbReference>
<name>A0A124SG14_CYNCS</name>